<protein>
    <recommendedName>
        <fullName evidence="3">COX assembly mitochondrial protein</fullName>
    </recommendedName>
</protein>
<keyword evidence="2" id="KW-1015">Disulfide bond</keyword>
<comment type="similarity">
    <text evidence="1 3">Belongs to the CMC family.</text>
</comment>
<reference evidence="4 5" key="1">
    <citation type="journal article" date="2016" name="Proc. Natl. Acad. Sci. U.S.A.">
        <title>Lipid metabolic changes in an early divergent fungus govern the establishment of a mutualistic symbiosis with endobacteria.</title>
        <authorList>
            <person name="Lastovetsky O.A."/>
            <person name="Gaspar M.L."/>
            <person name="Mondo S.J."/>
            <person name="LaButti K.M."/>
            <person name="Sandor L."/>
            <person name="Grigoriev I.V."/>
            <person name="Henry S.A."/>
            <person name="Pawlowska T.E."/>
        </authorList>
    </citation>
    <scope>NUCLEOTIDE SEQUENCE [LARGE SCALE GENOMIC DNA]</scope>
    <source>
        <strain evidence="4 5">ATCC 52813</strain>
    </source>
</reference>
<gene>
    <name evidence="4" type="ORF">RHIMIDRAFT_33847</name>
</gene>
<comment type="subcellular location">
    <subcellularLocation>
        <location evidence="3">Mitochondrion inner membrane</location>
    </subcellularLocation>
</comment>
<dbReference type="EMBL" id="KZ303854">
    <property type="protein sequence ID" value="PHZ10729.1"/>
    <property type="molecule type" value="Genomic_DNA"/>
</dbReference>
<accession>A0A2G4SPM8</accession>
<dbReference type="STRING" id="1340429.A0A2G4SPM8"/>
<name>A0A2G4SPM8_RHIZD</name>
<dbReference type="InterPro" id="IPR013892">
    <property type="entry name" value="Cyt_c_biogenesis_Cmc1-like"/>
</dbReference>
<keyword evidence="5" id="KW-1185">Reference proteome</keyword>
<keyword evidence="3" id="KW-0143">Chaperone</keyword>
<evidence type="ECO:0000256" key="3">
    <source>
        <dbReference type="RuleBase" id="RU364104"/>
    </source>
</evidence>
<proteinExistence type="inferred from homology"/>
<comment type="function">
    <text evidence="3">Required for mitochondrial cytochrome c oxidase (COX) assembly and respiration.</text>
</comment>
<evidence type="ECO:0000313" key="4">
    <source>
        <dbReference type="EMBL" id="PHZ10729.1"/>
    </source>
</evidence>
<evidence type="ECO:0000256" key="2">
    <source>
        <dbReference type="ARBA" id="ARBA00023157"/>
    </source>
</evidence>
<dbReference type="RefSeq" id="XP_023464437.1">
    <property type="nucleotide sequence ID" value="XM_023615122.1"/>
</dbReference>
<organism evidence="4 5">
    <name type="scientific">Rhizopus microsporus ATCC 52813</name>
    <dbReference type="NCBI Taxonomy" id="1340429"/>
    <lineage>
        <taxon>Eukaryota</taxon>
        <taxon>Fungi</taxon>
        <taxon>Fungi incertae sedis</taxon>
        <taxon>Mucoromycota</taxon>
        <taxon>Mucoromycotina</taxon>
        <taxon>Mucoromycetes</taxon>
        <taxon>Mucorales</taxon>
        <taxon>Mucorineae</taxon>
        <taxon>Rhizopodaceae</taxon>
        <taxon>Rhizopus</taxon>
    </lineage>
</organism>
<evidence type="ECO:0000313" key="5">
    <source>
        <dbReference type="Proteomes" id="UP000242254"/>
    </source>
</evidence>
<keyword evidence="3" id="KW-0472">Membrane</keyword>
<dbReference type="GeneID" id="35446111"/>
<dbReference type="Pfam" id="PF08583">
    <property type="entry name" value="Cmc1"/>
    <property type="match status" value="1"/>
</dbReference>
<dbReference type="AlphaFoldDB" id="A0A2G4SPM8"/>
<dbReference type="GO" id="GO:0005743">
    <property type="term" value="C:mitochondrial inner membrane"/>
    <property type="evidence" value="ECO:0007669"/>
    <property type="project" value="UniProtKB-SubCell"/>
</dbReference>
<keyword evidence="3" id="KW-0496">Mitochondrion</keyword>
<evidence type="ECO:0000256" key="1">
    <source>
        <dbReference type="ARBA" id="ARBA00007347"/>
    </source>
</evidence>
<dbReference type="Proteomes" id="UP000242254">
    <property type="component" value="Unassembled WGS sequence"/>
</dbReference>
<keyword evidence="3" id="KW-0999">Mitochondrion inner membrane</keyword>
<sequence>MGKSQEETMSNPFIHKDSKLHALTRAEEENCFKEMKAKALEACQLPIKDFVTCSKEHNVTVMWTCRSKLKAMNQCLNERTSDEELDKFKLAKLSNKLQQQQ</sequence>